<dbReference type="CDD" id="cd06259">
    <property type="entry name" value="YdcF-like"/>
    <property type="match status" value="1"/>
</dbReference>
<dbReference type="EMBL" id="JBHUHT010000009">
    <property type="protein sequence ID" value="MFD2095772.1"/>
    <property type="molecule type" value="Genomic_DNA"/>
</dbReference>
<comment type="caution">
    <text evidence="2">The sequence shown here is derived from an EMBL/GenBank/DDBJ whole genome shotgun (WGS) entry which is preliminary data.</text>
</comment>
<evidence type="ECO:0000259" key="1">
    <source>
        <dbReference type="Pfam" id="PF02698"/>
    </source>
</evidence>
<sequence>MLAVAIGIIAICSIPPMGEIQIASREQQIEAVDVLPEETKYIVVLGCGHHGLPASKLSSQLYECGLKRLTEAMRHYHQDTKRILVFTGWGGNNYVASALVMRDTAIMLGLDPNNALALTTPKDTYEEAVVTAGIVKDSTFALVTSASHLPRAVSLFDQVGLQPIPVPADIRGNPDFDYDWWSYRPDSNQLDKSTKAWYAYIGELWVKIGGK</sequence>
<gene>
    <name evidence="2" type="ORF">ACFSJ3_07230</name>
</gene>
<feature type="domain" description="DUF218" evidence="1">
    <location>
        <begin position="41"/>
        <end position="202"/>
    </location>
</feature>
<reference evidence="3" key="1">
    <citation type="journal article" date="2019" name="Int. J. Syst. Evol. Microbiol.">
        <title>The Global Catalogue of Microorganisms (GCM) 10K type strain sequencing project: providing services to taxonomists for standard genome sequencing and annotation.</title>
        <authorList>
            <consortium name="The Broad Institute Genomics Platform"/>
            <consortium name="The Broad Institute Genome Sequencing Center for Infectious Disease"/>
            <person name="Wu L."/>
            <person name="Ma J."/>
        </authorList>
    </citation>
    <scope>NUCLEOTIDE SEQUENCE [LARGE SCALE GENOMIC DNA]</scope>
    <source>
        <strain evidence="3">CGMCC 1.10992</strain>
    </source>
</reference>
<dbReference type="PANTHER" id="PTHR30336">
    <property type="entry name" value="INNER MEMBRANE PROTEIN, PROBABLE PERMEASE"/>
    <property type="match status" value="1"/>
</dbReference>
<dbReference type="Pfam" id="PF02698">
    <property type="entry name" value="DUF218"/>
    <property type="match status" value="1"/>
</dbReference>
<organism evidence="2 3">
    <name type="scientific">Corallincola platygyrae</name>
    <dbReference type="NCBI Taxonomy" id="1193278"/>
    <lineage>
        <taxon>Bacteria</taxon>
        <taxon>Pseudomonadati</taxon>
        <taxon>Pseudomonadota</taxon>
        <taxon>Gammaproteobacteria</taxon>
        <taxon>Alteromonadales</taxon>
        <taxon>Psychromonadaceae</taxon>
        <taxon>Corallincola</taxon>
    </lineage>
</organism>
<dbReference type="InterPro" id="IPR051599">
    <property type="entry name" value="Cell_Envelope_Assoc"/>
</dbReference>
<keyword evidence="3" id="KW-1185">Reference proteome</keyword>
<proteinExistence type="predicted"/>
<name>A0ABW4XKU9_9GAMM</name>
<accession>A0ABW4XKU9</accession>
<dbReference type="PANTHER" id="PTHR30336:SF4">
    <property type="entry name" value="ENVELOPE BIOGENESIS FACTOR ELYC"/>
    <property type="match status" value="1"/>
</dbReference>
<evidence type="ECO:0000313" key="3">
    <source>
        <dbReference type="Proteomes" id="UP001597380"/>
    </source>
</evidence>
<dbReference type="RefSeq" id="WP_345340160.1">
    <property type="nucleotide sequence ID" value="NZ_BAABLI010000014.1"/>
</dbReference>
<dbReference type="Proteomes" id="UP001597380">
    <property type="component" value="Unassembled WGS sequence"/>
</dbReference>
<dbReference type="InterPro" id="IPR003848">
    <property type="entry name" value="DUF218"/>
</dbReference>
<evidence type="ECO:0000313" key="2">
    <source>
        <dbReference type="EMBL" id="MFD2095772.1"/>
    </source>
</evidence>
<protein>
    <submittedName>
        <fullName evidence="2">ElyC/SanA/YdcF family protein</fullName>
    </submittedName>
</protein>